<reference evidence="2" key="2">
    <citation type="submission" date="2013-04" db="EMBL/GenBank/DDBJ databases">
        <title>Bisphenol A degrading Sphingobium sp. strain BiD32.</title>
        <authorList>
            <person name="Nielsen J.L."/>
            <person name="Zhou N.A."/>
            <person name="Kjeldal H."/>
        </authorList>
    </citation>
    <scope>NUCLEOTIDE SEQUENCE [LARGE SCALE GENOMIC DNA]</scope>
    <source>
        <strain evidence="2">BiD32</strain>
    </source>
</reference>
<reference evidence="1 2" key="1">
    <citation type="submission" date="2013-03" db="EMBL/GenBank/DDBJ databases">
        <authorList>
            <person name="Le V."/>
        </authorList>
    </citation>
    <scope>NUCLEOTIDE SEQUENCE [LARGE SCALE GENOMIC DNA]</scope>
    <source>
        <strain evidence="1 2">BiD32</strain>
    </source>
</reference>
<proteinExistence type="predicted"/>
<evidence type="ECO:0000313" key="2">
    <source>
        <dbReference type="Proteomes" id="UP000013201"/>
    </source>
</evidence>
<protein>
    <submittedName>
        <fullName evidence="1">Uncharacterized protein</fullName>
    </submittedName>
</protein>
<accession>N1ML01</accession>
<comment type="caution">
    <text evidence="1">The sequence shown here is derived from an EMBL/GenBank/DDBJ whole genome shotgun (WGS) entry which is preliminary data.</text>
</comment>
<name>N1ML01_9SPHN</name>
<dbReference type="AlphaFoldDB" id="N1ML01"/>
<dbReference type="EMBL" id="CAVK010000031">
    <property type="protein sequence ID" value="CCW16277.1"/>
    <property type="molecule type" value="Genomic_DNA"/>
</dbReference>
<keyword evidence="2" id="KW-1185">Reference proteome</keyword>
<evidence type="ECO:0000313" key="1">
    <source>
        <dbReference type="EMBL" id="CCW16277.1"/>
    </source>
</evidence>
<dbReference type="Proteomes" id="UP000013201">
    <property type="component" value="Unassembled WGS sequence"/>
</dbReference>
<gene>
    <name evidence="1" type="ORF">EBBID32_6100</name>
</gene>
<sequence>MIALTLPRHSFLNFYLSEYIRRTSASTCHSLSSVRMPQ</sequence>
<organism evidence="1 2">
    <name type="scientific">Sphingobium indicum BiD32</name>
    <dbReference type="NCBI Taxonomy" id="1301087"/>
    <lineage>
        <taxon>Bacteria</taxon>
        <taxon>Pseudomonadati</taxon>
        <taxon>Pseudomonadota</taxon>
        <taxon>Alphaproteobacteria</taxon>
        <taxon>Sphingomonadales</taxon>
        <taxon>Sphingomonadaceae</taxon>
        <taxon>Sphingobium</taxon>
    </lineage>
</organism>